<dbReference type="VEuPathDB" id="FungiDB:AeMF1_001785"/>
<evidence type="ECO:0000256" key="1">
    <source>
        <dbReference type="SAM" id="MobiDB-lite"/>
    </source>
</evidence>
<name>A0A6G0X0U9_9STRA</name>
<proteinExistence type="predicted"/>
<feature type="compositionally biased region" description="Acidic residues" evidence="1">
    <location>
        <begin position="1"/>
        <end position="17"/>
    </location>
</feature>
<dbReference type="AlphaFoldDB" id="A0A6G0X0U9"/>
<feature type="region of interest" description="Disordered" evidence="1">
    <location>
        <begin position="173"/>
        <end position="223"/>
    </location>
</feature>
<dbReference type="EMBL" id="VJMJ01000122">
    <property type="protein sequence ID" value="KAF0733433.1"/>
    <property type="molecule type" value="Genomic_DNA"/>
</dbReference>
<feature type="region of interest" description="Disordered" evidence="1">
    <location>
        <begin position="116"/>
        <end position="141"/>
    </location>
</feature>
<keyword evidence="3" id="KW-1185">Reference proteome</keyword>
<feature type="compositionally biased region" description="Polar residues" evidence="1">
    <location>
        <begin position="206"/>
        <end position="223"/>
    </location>
</feature>
<reference evidence="2 3" key="1">
    <citation type="submission" date="2019-07" db="EMBL/GenBank/DDBJ databases">
        <title>Genomics analysis of Aphanomyces spp. identifies a new class of oomycete effector associated with host adaptation.</title>
        <authorList>
            <person name="Gaulin E."/>
        </authorList>
    </citation>
    <scope>NUCLEOTIDE SEQUENCE [LARGE SCALE GENOMIC DNA]</scope>
    <source>
        <strain evidence="2 3">ATCC 201684</strain>
    </source>
</reference>
<protein>
    <submittedName>
        <fullName evidence="2">Uncharacterized protein</fullName>
    </submittedName>
</protein>
<sequence length="223" mass="24762">MSLTDEDALMDEFDSVEEATAPPVSSSYIRRYPSLHSLTPSTQTTAASVSRQTPPVIPVLSTIPKYPSLNDFSSTTAMNAKQVPAPAVNVVNVPSSDGIPMSQPLVGKVETNLGIAPKEQKSDEIKASTTASTKPQEQRELTPEEMAQMQRDVQQELASIQSVMNHIDMALRGETPHQIEQRELREKARHEREQERLKRKLALHEQQVQRLQARLSHSTTSLS</sequence>
<evidence type="ECO:0000313" key="2">
    <source>
        <dbReference type="EMBL" id="KAF0733433.1"/>
    </source>
</evidence>
<comment type="caution">
    <text evidence="2">The sequence shown here is derived from an EMBL/GenBank/DDBJ whole genome shotgun (WGS) entry which is preliminary data.</text>
</comment>
<gene>
    <name evidence="2" type="ORF">Ae201684_009679</name>
</gene>
<dbReference type="Proteomes" id="UP000481153">
    <property type="component" value="Unassembled WGS sequence"/>
</dbReference>
<feature type="region of interest" description="Disordered" evidence="1">
    <location>
        <begin position="1"/>
        <end position="27"/>
    </location>
</feature>
<organism evidence="2 3">
    <name type="scientific">Aphanomyces euteiches</name>
    <dbReference type="NCBI Taxonomy" id="100861"/>
    <lineage>
        <taxon>Eukaryota</taxon>
        <taxon>Sar</taxon>
        <taxon>Stramenopiles</taxon>
        <taxon>Oomycota</taxon>
        <taxon>Saprolegniomycetes</taxon>
        <taxon>Saprolegniales</taxon>
        <taxon>Verrucalvaceae</taxon>
        <taxon>Aphanomyces</taxon>
    </lineage>
</organism>
<evidence type="ECO:0000313" key="3">
    <source>
        <dbReference type="Proteomes" id="UP000481153"/>
    </source>
</evidence>
<feature type="compositionally biased region" description="Basic and acidic residues" evidence="1">
    <location>
        <begin position="173"/>
        <end position="196"/>
    </location>
</feature>
<accession>A0A6G0X0U9</accession>